<dbReference type="EMBL" id="ARZY01000047">
    <property type="protein sequence ID" value="EWH08427.1"/>
    <property type="molecule type" value="Genomic_DNA"/>
</dbReference>
<evidence type="ECO:0000313" key="3">
    <source>
        <dbReference type="EMBL" id="EWH08427.1"/>
    </source>
</evidence>
<comment type="caution">
    <text evidence="3">The sequence shown here is derived from an EMBL/GenBank/DDBJ whole genome shotgun (WGS) entry which is preliminary data.</text>
</comment>
<dbReference type="InterPro" id="IPR012334">
    <property type="entry name" value="Pectin_lyas_fold"/>
</dbReference>
<protein>
    <recommendedName>
        <fullName evidence="2">Right handed beta helix domain-containing protein</fullName>
    </recommendedName>
</protein>
<organism evidence="3 4">
    <name type="scientific">Catenovulum agarivorans DS-2</name>
    <dbReference type="NCBI Taxonomy" id="1328313"/>
    <lineage>
        <taxon>Bacteria</taxon>
        <taxon>Pseudomonadati</taxon>
        <taxon>Pseudomonadota</taxon>
        <taxon>Gammaproteobacteria</taxon>
        <taxon>Alteromonadales</taxon>
        <taxon>Alteromonadaceae</taxon>
        <taxon>Catenovulum</taxon>
    </lineage>
</organism>
<reference evidence="3 4" key="1">
    <citation type="journal article" date="2014" name="Genome Announc.">
        <title>Draft Genome Sequence of the Agar-Degrading Bacterium Catenovulum sp. Strain DS-2, Isolated from Intestines of Haliotis diversicolor.</title>
        <authorList>
            <person name="Shan D."/>
            <person name="Li X."/>
            <person name="Gu Z."/>
            <person name="Wei G."/>
            <person name="Gao Z."/>
            <person name="Shao Z."/>
        </authorList>
    </citation>
    <scope>NUCLEOTIDE SEQUENCE [LARGE SCALE GENOMIC DNA]</scope>
    <source>
        <strain evidence="3 4">DS-2</strain>
    </source>
</reference>
<feature type="region of interest" description="Disordered" evidence="1">
    <location>
        <begin position="385"/>
        <end position="424"/>
    </location>
</feature>
<evidence type="ECO:0000259" key="2">
    <source>
        <dbReference type="Pfam" id="PF13229"/>
    </source>
</evidence>
<dbReference type="eggNOG" id="COG5434">
    <property type="taxonomic scope" value="Bacteria"/>
</dbReference>
<dbReference type="AlphaFoldDB" id="W7QHJ7"/>
<sequence length="513" mass="55117">MNGFALTQLNTWDHSLMKKLNKNFKASAFFAICAASITACGISFELSAQNINVYSATELQTALKNASAGDEIIVFPGNYLGQKGTENSGSSPAHFFSDKSGTSSNPITLRSYAKSDKQTLKGENVDSGYILYLTGDHWVIKDLKFKTAQKGIMLEGANHNVIDNVEVSDVGAEAVHFRKSSSYNKLTNCYIHNTGKRSGKEGFGEGVYVGTHNGHESATLDPSNYNLIGGCTIGPEVTAETFDVKSGTKGTVIESNYLSGKGIIGTSGNPAADSFIDLKGTDVIVRYNKMDWEGDNNIAHAIFTYQEHRASNIYGNEFTLNTSSPIYKLLEETVYAKDNTRLDNGTKVVDATYQLNKIEDQLNTSIEQPYQGPYACFDELTNGCGSAPSNTDPVDPTDPQDPTDPEDPNDGGTTPTDPSGCDSSVSVNWNSKTEITLAGATCVDFGQSLSGENVQFWDSDANSSCNFRGSVSSIDGSGSLEITSNYVSSSSFSGTTLQLVANNGCEFIKVRAY</sequence>
<feature type="compositionally biased region" description="Polar residues" evidence="1">
    <location>
        <begin position="411"/>
        <end position="424"/>
    </location>
</feature>
<dbReference type="Gene3D" id="2.160.20.10">
    <property type="entry name" value="Single-stranded right-handed beta-helix, Pectin lyase-like"/>
    <property type="match status" value="1"/>
</dbReference>
<accession>W7QHJ7</accession>
<dbReference type="InterPro" id="IPR039448">
    <property type="entry name" value="Beta_helix"/>
</dbReference>
<gene>
    <name evidence="3" type="ORF">DS2_17537</name>
</gene>
<dbReference type="Proteomes" id="UP000019276">
    <property type="component" value="Unassembled WGS sequence"/>
</dbReference>
<name>W7QHJ7_9ALTE</name>
<evidence type="ECO:0000313" key="4">
    <source>
        <dbReference type="Proteomes" id="UP000019276"/>
    </source>
</evidence>
<dbReference type="InterPro" id="IPR011050">
    <property type="entry name" value="Pectin_lyase_fold/virulence"/>
</dbReference>
<evidence type="ECO:0000256" key="1">
    <source>
        <dbReference type="SAM" id="MobiDB-lite"/>
    </source>
</evidence>
<proteinExistence type="predicted"/>
<dbReference type="SUPFAM" id="SSF51126">
    <property type="entry name" value="Pectin lyase-like"/>
    <property type="match status" value="1"/>
</dbReference>
<keyword evidence="4" id="KW-1185">Reference proteome</keyword>
<dbReference type="STRING" id="1328313.DS2_17537"/>
<dbReference type="Pfam" id="PF13229">
    <property type="entry name" value="Beta_helix"/>
    <property type="match status" value="1"/>
</dbReference>
<dbReference type="eggNOG" id="COG3420">
    <property type="taxonomic scope" value="Bacteria"/>
</dbReference>
<feature type="domain" description="Right handed beta helix" evidence="2">
    <location>
        <begin position="131"/>
        <end position="258"/>
    </location>
</feature>